<evidence type="ECO:0000256" key="1">
    <source>
        <dbReference type="ARBA" id="ARBA00004323"/>
    </source>
</evidence>
<dbReference type="OrthoDB" id="5512589at2759"/>
<dbReference type="PANTHER" id="PTHR11214">
    <property type="entry name" value="BETA-1,3-N-ACETYLGLUCOSAMINYLTRANSFERASE"/>
    <property type="match status" value="1"/>
</dbReference>
<comment type="subcellular location">
    <subcellularLocation>
        <location evidence="1 10">Golgi apparatus membrane</location>
        <topology evidence="1 10">Single-pass type II membrane protein</topology>
    </subcellularLocation>
</comment>
<gene>
    <name evidence="11" type="ORF">Fcan01_12126</name>
</gene>
<organism evidence="11 12">
    <name type="scientific">Folsomia candida</name>
    <name type="common">Springtail</name>
    <dbReference type="NCBI Taxonomy" id="158441"/>
    <lineage>
        <taxon>Eukaryota</taxon>
        <taxon>Metazoa</taxon>
        <taxon>Ecdysozoa</taxon>
        <taxon>Arthropoda</taxon>
        <taxon>Hexapoda</taxon>
        <taxon>Collembola</taxon>
        <taxon>Entomobryomorpha</taxon>
        <taxon>Isotomoidea</taxon>
        <taxon>Isotomidae</taxon>
        <taxon>Proisotominae</taxon>
        <taxon>Folsomia</taxon>
    </lineage>
</organism>
<evidence type="ECO:0000313" key="12">
    <source>
        <dbReference type="Proteomes" id="UP000198287"/>
    </source>
</evidence>
<keyword evidence="9" id="KW-0472">Membrane</keyword>
<sequence>MLSYFRRMMIRSGMKWKRVVLLLSIVLMGFVFVLSSRSRGLHTDVFQFSDNSVVSNIMKAIQPSTRAVVLPDNDTAYVQPEESKSCQDSGNRQFLLFMFTSAPKNFERRKSIRIVLDEQLTTWEKIVAKEYPEFKVGSSIKALFFVGDSEGASEEFVGRLTTESNVNGDMIFDNFTESYLNLTIKTLRMLKWVNRHCGNVRYMVKIDDDVYLNTPLLLNFLLGLDIPTGANLIAGHKYKNIRIDSDPSSKWYTPHFLWVAGSFPDFVGGFNYILGSTARADLYHSALNNPLFHLEDVFLTGMVRESHLKVGVVDIPEIYVGWNIKDKFTTFPCHFLHNIVTIHSLTASEIKCYRRMEEFCQNFPFLPLILLC</sequence>
<keyword evidence="4 11" id="KW-0808">Transferase</keyword>
<evidence type="ECO:0000256" key="9">
    <source>
        <dbReference type="ARBA" id="ARBA00023136"/>
    </source>
</evidence>
<evidence type="ECO:0000256" key="7">
    <source>
        <dbReference type="ARBA" id="ARBA00022989"/>
    </source>
</evidence>
<dbReference type="PANTHER" id="PTHR11214:SF314">
    <property type="entry name" value="HEXOSYLTRANSFERASE"/>
    <property type="match status" value="1"/>
</dbReference>
<evidence type="ECO:0000256" key="8">
    <source>
        <dbReference type="ARBA" id="ARBA00023034"/>
    </source>
</evidence>
<evidence type="ECO:0000256" key="2">
    <source>
        <dbReference type="ARBA" id="ARBA00008661"/>
    </source>
</evidence>
<comment type="similarity">
    <text evidence="2 10">Belongs to the glycosyltransferase 31 family.</text>
</comment>
<name>A0A226E5U6_FOLCA</name>
<reference evidence="11 12" key="1">
    <citation type="submission" date="2015-12" db="EMBL/GenBank/DDBJ databases">
        <title>The genome of Folsomia candida.</title>
        <authorList>
            <person name="Faddeeva A."/>
            <person name="Derks M.F."/>
            <person name="Anvar Y."/>
            <person name="Smit S."/>
            <person name="Van Straalen N."/>
            <person name="Roelofs D."/>
        </authorList>
    </citation>
    <scope>NUCLEOTIDE SEQUENCE [LARGE SCALE GENOMIC DNA]</scope>
    <source>
        <strain evidence="11 12">VU population</strain>
        <tissue evidence="11">Whole body</tissue>
    </source>
</reference>
<comment type="caution">
    <text evidence="11">The sequence shown here is derived from an EMBL/GenBank/DDBJ whole genome shotgun (WGS) entry which is preliminary data.</text>
</comment>
<dbReference type="EC" id="2.4.1.-" evidence="10"/>
<evidence type="ECO:0000313" key="11">
    <source>
        <dbReference type="EMBL" id="OXA53035.1"/>
    </source>
</evidence>
<accession>A0A226E5U6</accession>
<evidence type="ECO:0000256" key="6">
    <source>
        <dbReference type="ARBA" id="ARBA00022968"/>
    </source>
</evidence>
<dbReference type="GO" id="GO:0000139">
    <property type="term" value="C:Golgi membrane"/>
    <property type="evidence" value="ECO:0007669"/>
    <property type="project" value="UniProtKB-SubCell"/>
</dbReference>
<evidence type="ECO:0000256" key="3">
    <source>
        <dbReference type="ARBA" id="ARBA00022676"/>
    </source>
</evidence>
<keyword evidence="5" id="KW-0812">Transmembrane</keyword>
<evidence type="ECO:0000256" key="5">
    <source>
        <dbReference type="ARBA" id="ARBA00022692"/>
    </source>
</evidence>
<keyword evidence="8 10" id="KW-0333">Golgi apparatus</keyword>
<evidence type="ECO:0000256" key="4">
    <source>
        <dbReference type="ARBA" id="ARBA00022679"/>
    </source>
</evidence>
<keyword evidence="3 10" id="KW-0328">Glycosyltransferase</keyword>
<dbReference type="GO" id="GO:0006493">
    <property type="term" value="P:protein O-linked glycosylation"/>
    <property type="evidence" value="ECO:0007669"/>
    <property type="project" value="TreeGrafter"/>
</dbReference>
<dbReference type="STRING" id="158441.A0A226E5U6"/>
<keyword evidence="7" id="KW-1133">Transmembrane helix</keyword>
<keyword evidence="12" id="KW-1185">Reference proteome</keyword>
<protein>
    <recommendedName>
        <fullName evidence="10">Hexosyltransferase</fullName>
        <ecNumber evidence="10">2.4.1.-</ecNumber>
    </recommendedName>
</protein>
<dbReference type="GO" id="GO:0016758">
    <property type="term" value="F:hexosyltransferase activity"/>
    <property type="evidence" value="ECO:0007669"/>
    <property type="project" value="InterPro"/>
</dbReference>
<keyword evidence="6" id="KW-0735">Signal-anchor</keyword>
<dbReference type="InterPro" id="IPR002659">
    <property type="entry name" value="Glyco_trans_31"/>
</dbReference>
<dbReference type="Pfam" id="PF01762">
    <property type="entry name" value="Galactosyl_T"/>
    <property type="match status" value="1"/>
</dbReference>
<proteinExistence type="inferred from homology"/>
<evidence type="ECO:0000256" key="10">
    <source>
        <dbReference type="RuleBase" id="RU363063"/>
    </source>
</evidence>
<dbReference type="Proteomes" id="UP000198287">
    <property type="component" value="Unassembled WGS sequence"/>
</dbReference>
<dbReference type="Gene3D" id="3.90.550.50">
    <property type="match status" value="1"/>
</dbReference>
<dbReference type="OMA" id="TLRMLKW"/>
<dbReference type="AlphaFoldDB" id="A0A226E5U6"/>
<dbReference type="EMBL" id="LNIX01000006">
    <property type="protein sequence ID" value="OXA53035.1"/>
    <property type="molecule type" value="Genomic_DNA"/>
</dbReference>